<dbReference type="GO" id="GO:0009893">
    <property type="term" value="P:positive regulation of metabolic process"/>
    <property type="evidence" value="ECO:0007669"/>
    <property type="project" value="UniProtKB-ARBA"/>
</dbReference>
<accession>A0A0A1Z219</accession>
<dbReference type="PANTHER" id="PTHR46796">
    <property type="entry name" value="HTH-TYPE TRANSCRIPTIONAL ACTIVATOR RHAS-RELATED"/>
    <property type="match status" value="1"/>
</dbReference>
<dbReference type="InterPro" id="IPR020449">
    <property type="entry name" value="Tscrpt_reg_AraC-type_HTH"/>
</dbReference>
<keyword evidence="5" id="KW-0804">Transcription</keyword>
<evidence type="ECO:0000256" key="1">
    <source>
        <dbReference type="ARBA" id="ARBA00004496"/>
    </source>
</evidence>
<keyword evidence="2" id="KW-0805">Transcription regulation</keyword>
<keyword evidence="4" id="KW-0010">Activator</keyword>
<dbReference type="EMBL" id="ASGY01000102">
    <property type="protein sequence ID" value="KGE67141.1"/>
    <property type="molecule type" value="Genomic_DNA"/>
</dbReference>
<feature type="compositionally biased region" description="Pro residues" evidence="7">
    <location>
        <begin position="287"/>
        <end position="297"/>
    </location>
</feature>
<dbReference type="InterPro" id="IPR037923">
    <property type="entry name" value="HTH-like"/>
</dbReference>
<dbReference type="InterPro" id="IPR014710">
    <property type="entry name" value="RmlC-like_jellyroll"/>
</dbReference>
<dbReference type="PROSITE" id="PS00041">
    <property type="entry name" value="HTH_ARAC_FAMILY_1"/>
    <property type="match status" value="1"/>
</dbReference>
<dbReference type="Proteomes" id="UP000030060">
    <property type="component" value="Unassembled WGS sequence"/>
</dbReference>
<dbReference type="InterPro" id="IPR050204">
    <property type="entry name" value="AraC_XylS_family_regulators"/>
</dbReference>
<keyword evidence="3" id="KW-0238">DNA-binding</keyword>
<dbReference type="RefSeq" id="WP_038846563.1">
    <property type="nucleotide sequence ID" value="NZ_ASGY01000102.1"/>
</dbReference>
<evidence type="ECO:0000256" key="7">
    <source>
        <dbReference type="SAM" id="MobiDB-lite"/>
    </source>
</evidence>
<evidence type="ECO:0000313" key="10">
    <source>
        <dbReference type="Proteomes" id="UP000030060"/>
    </source>
</evidence>
<dbReference type="SUPFAM" id="SSF51215">
    <property type="entry name" value="Regulatory protein AraC"/>
    <property type="match status" value="1"/>
</dbReference>
<dbReference type="InterPro" id="IPR009057">
    <property type="entry name" value="Homeodomain-like_sf"/>
</dbReference>
<evidence type="ECO:0000256" key="3">
    <source>
        <dbReference type="ARBA" id="ARBA00023125"/>
    </source>
</evidence>
<organism evidence="9 10">
    <name type="scientific">Pseudomonas fluorescens LMG 5329</name>
    <dbReference type="NCBI Taxonomy" id="1324332"/>
    <lineage>
        <taxon>Bacteria</taxon>
        <taxon>Pseudomonadati</taxon>
        <taxon>Pseudomonadota</taxon>
        <taxon>Gammaproteobacteria</taxon>
        <taxon>Pseudomonadales</taxon>
        <taxon>Pseudomonadaceae</taxon>
        <taxon>Pseudomonas</taxon>
    </lineage>
</organism>
<feature type="domain" description="HTH araC/xylS-type" evidence="8">
    <location>
        <begin position="181"/>
        <end position="278"/>
    </location>
</feature>
<dbReference type="PRINTS" id="PR00032">
    <property type="entry name" value="HTHARAC"/>
</dbReference>
<dbReference type="PANTHER" id="PTHR46796:SF2">
    <property type="entry name" value="TRANSCRIPTIONAL REGULATORY PROTEIN"/>
    <property type="match status" value="1"/>
</dbReference>
<evidence type="ECO:0000256" key="5">
    <source>
        <dbReference type="ARBA" id="ARBA00023163"/>
    </source>
</evidence>
<gene>
    <name evidence="9" type="ORF">K814_0114645</name>
</gene>
<dbReference type="AlphaFoldDB" id="A0A0A1Z219"/>
<protein>
    <submittedName>
        <fullName evidence="9">AraC family transcriptional regulator</fullName>
    </submittedName>
</protein>
<dbReference type="PROSITE" id="PS01124">
    <property type="entry name" value="HTH_ARAC_FAMILY_2"/>
    <property type="match status" value="1"/>
</dbReference>
<dbReference type="GO" id="GO:0043565">
    <property type="term" value="F:sequence-specific DNA binding"/>
    <property type="evidence" value="ECO:0007669"/>
    <property type="project" value="InterPro"/>
</dbReference>
<dbReference type="Pfam" id="PF02311">
    <property type="entry name" value="AraC_binding"/>
    <property type="match status" value="1"/>
</dbReference>
<dbReference type="InterPro" id="IPR018062">
    <property type="entry name" value="HTH_AraC-typ_CS"/>
</dbReference>
<sequence length="297" mass="34089">MSMHRLAPPSRSPRFWRDERLPFIEARTIDDGRKVTYTRHAHEHFSIGAVTTGRSYYHYGVDTFEISAGTVVLMNPGDVHACNPIANEPWSYQMVYLDTPWLTDLQHQLGFSADQGYRPFNTPYTQDPVLYQGLLALYRILVDEQAEHLQKQSALVSYFSEVQQRLNPSHTPLREVNQRLERAAEYIRERCTQALKLEDICGAAELSPSYLIRAFKQYYGLTPHAFLVNQRIQFARTQLRQGELIADVALAAGFADQAHFQRTFKQHFAATPGQYRDRLTPSANNPHWPPATRPLNG</sequence>
<comment type="function">
    <text evidence="6">Regulatory protein of the TOL plasmid xyl operons. XylS activates the xylXYZLTEGFJQKIH operon required for the degradation of toluene, m-xylene and p-xylene.</text>
</comment>
<evidence type="ECO:0000256" key="6">
    <source>
        <dbReference type="ARBA" id="ARBA00037345"/>
    </source>
</evidence>
<comment type="caution">
    <text evidence="9">The sequence shown here is derived from an EMBL/GenBank/DDBJ whole genome shotgun (WGS) entry which is preliminary data.</text>
</comment>
<name>A0A0A1Z219_PSEFL</name>
<dbReference type="SUPFAM" id="SSF46689">
    <property type="entry name" value="Homeodomain-like"/>
    <property type="match status" value="2"/>
</dbReference>
<dbReference type="GO" id="GO:0005737">
    <property type="term" value="C:cytoplasm"/>
    <property type="evidence" value="ECO:0007669"/>
    <property type="project" value="UniProtKB-SubCell"/>
</dbReference>
<feature type="region of interest" description="Disordered" evidence="7">
    <location>
        <begin position="275"/>
        <end position="297"/>
    </location>
</feature>
<evidence type="ECO:0000313" key="9">
    <source>
        <dbReference type="EMBL" id="KGE67141.1"/>
    </source>
</evidence>
<dbReference type="InterPro" id="IPR003313">
    <property type="entry name" value="AraC-bd"/>
</dbReference>
<evidence type="ECO:0000256" key="2">
    <source>
        <dbReference type="ARBA" id="ARBA00023015"/>
    </source>
</evidence>
<dbReference type="SMART" id="SM00342">
    <property type="entry name" value="HTH_ARAC"/>
    <property type="match status" value="1"/>
</dbReference>
<dbReference type="Gene3D" id="2.60.120.10">
    <property type="entry name" value="Jelly Rolls"/>
    <property type="match status" value="1"/>
</dbReference>
<dbReference type="OrthoDB" id="9809338at2"/>
<dbReference type="InterPro" id="IPR018060">
    <property type="entry name" value="HTH_AraC"/>
</dbReference>
<evidence type="ECO:0000256" key="4">
    <source>
        <dbReference type="ARBA" id="ARBA00023159"/>
    </source>
</evidence>
<comment type="subcellular location">
    <subcellularLocation>
        <location evidence="1">Cytoplasm</location>
    </subcellularLocation>
</comment>
<dbReference type="GO" id="GO:0003700">
    <property type="term" value="F:DNA-binding transcription factor activity"/>
    <property type="evidence" value="ECO:0007669"/>
    <property type="project" value="InterPro"/>
</dbReference>
<proteinExistence type="predicted"/>
<dbReference type="Gene3D" id="1.10.10.60">
    <property type="entry name" value="Homeodomain-like"/>
    <property type="match status" value="2"/>
</dbReference>
<reference evidence="9 10" key="1">
    <citation type="journal article" date="2013" name="Genome Announc.">
        <title>Draft Genome Sequence of Pseudomonas fluorescens LMG 5329, a White Line-Inducing Principle-Producing Bioindicator for the Mushroom Pathogen Pseudomonas tolaasii.</title>
        <authorList>
            <person name="Ghequire M.G."/>
            <person name="Rokni-Zadeh H."/>
            <person name="Zarrineh P."/>
            <person name="De Mot R."/>
        </authorList>
    </citation>
    <scope>NUCLEOTIDE SEQUENCE [LARGE SCALE GENOMIC DNA]</scope>
    <source>
        <strain evidence="9 10">LMG 5329</strain>
    </source>
</reference>
<evidence type="ECO:0000259" key="8">
    <source>
        <dbReference type="PROSITE" id="PS01124"/>
    </source>
</evidence>
<dbReference type="Pfam" id="PF12833">
    <property type="entry name" value="HTH_18"/>
    <property type="match status" value="1"/>
</dbReference>